<dbReference type="RefSeq" id="WP_091992025.1">
    <property type="nucleotide sequence ID" value="NZ_FOYV01000003.1"/>
</dbReference>
<feature type="domain" description="HAMP" evidence="2">
    <location>
        <begin position="358"/>
        <end position="411"/>
    </location>
</feature>
<proteinExistence type="predicted"/>
<dbReference type="PANTHER" id="PTHR43155">
    <property type="entry name" value="CYCLIC DI-GMP PHOSPHODIESTERASE PA4108-RELATED"/>
    <property type="match status" value="1"/>
</dbReference>
<evidence type="ECO:0000313" key="5">
    <source>
        <dbReference type="Proteomes" id="UP000199290"/>
    </source>
</evidence>
<dbReference type="CDD" id="cd00077">
    <property type="entry name" value="HDc"/>
    <property type="match status" value="1"/>
</dbReference>
<dbReference type="Pfam" id="PF13487">
    <property type="entry name" value="HD_5"/>
    <property type="match status" value="1"/>
</dbReference>
<dbReference type="GO" id="GO:0016020">
    <property type="term" value="C:membrane"/>
    <property type="evidence" value="ECO:0007669"/>
    <property type="project" value="InterPro"/>
</dbReference>
<keyword evidence="5" id="KW-1185">Reference proteome</keyword>
<dbReference type="STRING" id="375760.SAMN04488073_3029"/>
<feature type="domain" description="HD-GYP" evidence="3">
    <location>
        <begin position="713"/>
        <end position="926"/>
    </location>
</feature>
<organism evidence="4 5">
    <name type="scientific">Marinobacter gudaonensis</name>
    <dbReference type="NCBI Taxonomy" id="375760"/>
    <lineage>
        <taxon>Bacteria</taxon>
        <taxon>Pseudomonadati</taxon>
        <taxon>Pseudomonadota</taxon>
        <taxon>Gammaproteobacteria</taxon>
        <taxon>Pseudomonadales</taxon>
        <taxon>Marinobacteraceae</taxon>
        <taxon>Marinobacter</taxon>
    </lineage>
</organism>
<sequence>MERTRQSAQVSLPFLIASAITLGMLVLTVVLIGQSFRGMEAAKVSAASAAARQLAISVDDRIHAITAPPSTALAVLSHDALGDAENLEQRLERLPVLADILASSDIVSAVYAGYPDGDFVLLRKVLSSGTLQFPDAPEGTRYLLQTITHSREGVPGEWRFYNADMKPLEQRSVPGYRYDPRTRPWYSKARGSETTELSAPYLFFTTQETGITLSRRAATATADAGAVYGIDVTVTDLSRQLAELRQTPDTRIAIVNRDQQVLADSGNRQQPGPAISQVLSGNGDIVDGSPVSLFSAEGKDWYGMAESLDALENEGLRIVVAIPSDELLAEVWQALARQTVIAGVIALLLLVIGWFLGRQVGRPLEHLTNQVGRLSRFRFDTPVRSDSHIREARQLSVALDDMARTIRSFQSIATVLNRGQDLNNLLRDILEQIVHIVGQARGGIYLFSRQHQQLTLAVNQNLTLPATIESVSSDDDDSDIIRLLRQQISGNPVFAVLRNRRKRLIGVLTIEMEHGDNTQLSDDLIVFVDEIAGSAAVAIETRELIESQQALLEGIIRLVANAIDAKSPYTGGHCERVPKLAQMLVDEAIQSDSRAFRSFSMTEEQLQEFHLAAWLHDCGKITSPEYVVDKAVKLETIHNRIHEIRTRFEVLHRDVEIEYLSKQLSGEDEALARQEREQAWQDLQDDFAVIARANHGGEFMAEADIAEIRRIGKRTWQRHFDDRLGLTPDEQEALTGIPEAPLPASEQLLADKPEHLRPWGEHLPPVRKDDPRNQWGFDMSLPEYAYNRGELHNLTIARGTLTPEERFKINEHIVQTICMLDALPLPDRLAKVPRLAGTHHERMDGKGYPCGLSAEDMGIPERIMAVADVFEALTAVDRPYKEGKTLTESLTILDRMADEGHIDRPVFELFIRSGVYRRYARQFLKPEQIDEVDERLFMKQD</sequence>
<dbReference type="PROSITE" id="PS51832">
    <property type="entry name" value="HD_GYP"/>
    <property type="match status" value="1"/>
</dbReference>
<dbReference type="GO" id="GO:0007165">
    <property type="term" value="P:signal transduction"/>
    <property type="evidence" value="ECO:0007669"/>
    <property type="project" value="InterPro"/>
</dbReference>
<keyword evidence="1" id="KW-0472">Membrane</keyword>
<dbReference type="SUPFAM" id="SSF109604">
    <property type="entry name" value="HD-domain/PDEase-like"/>
    <property type="match status" value="2"/>
</dbReference>
<dbReference type="AlphaFoldDB" id="A0A1I6HTL9"/>
<keyword evidence="1" id="KW-1133">Transmembrane helix</keyword>
<feature type="transmembrane region" description="Helical" evidence="1">
    <location>
        <begin position="339"/>
        <end position="357"/>
    </location>
</feature>
<dbReference type="EMBL" id="FOYV01000003">
    <property type="protein sequence ID" value="SFR57795.1"/>
    <property type="molecule type" value="Genomic_DNA"/>
</dbReference>
<dbReference type="InterPro" id="IPR003607">
    <property type="entry name" value="HD/PDEase_dom"/>
</dbReference>
<dbReference type="PROSITE" id="PS50885">
    <property type="entry name" value="HAMP"/>
    <property type="match status" value="1"/>
</dbReference>
<dbReference type="SMART" id="SM00471">
    <property type="entry name" value="HDc"/>
    <property type="match status" value="1"/>
</dbReference>
<dbReference type="Gene3D" id="3.30.450.20">
    <property type="entry name" value="PAS domain"/>
    <property type="match status" value="1"/>
</dbReference>
<reference evidence="5" key="1">
    <citation type="submission" date="2016-10" db="EMBL/GenBank/DDBJ databases">
        <authorList>
            <person name="Varghese N."/>
            <person name="Submissions S."/>
        </authorList>
    </citation>
    <scope>NUCLEOTIDE SEQUENCE [LARGE SCALE GENOMIC DNA]</scope>
    <source>
        <strain evidence="5">CGMCC 1.6294</strain>
    </source>
</reference>
<dbReference type="InterPro" id="IPR029016">
    <property type="entry name" value="GAF-like_dom_sf"/>
</dbReference>
<dbReference type="OrthoDB" id="9764808at2"/>
<dbReference type="PANTHER" id="PTHR43155:SF2">
    <property type="entry name" value="CYCLIC DI-GMP PHOSPHODIESTERASE PA4108"/>
    <property type="match status" value="1"/>
</dbReference>
<dbReference type="GO" id="GO:0008081">
    <property type="term" value="F:phosphoric diester hydrolase activity"/>
    <property type="evidence" value="ECO:0007669"/>
    <property type="project" value="UniProtKB-ARBA"/>
</dbReference>
<evidence type="ECO:0000313" key="4">
    <source>
        <dbReference type="EMBL" id="SFR57795.1"/>
    </source>
</evidence>
<dbReference type="SUPFAM" id="SSF55781">
    <property type="entry name" value="GAF domain-like"/>
    <property type="match status" value="1"/>
</dbReference>
<accession>A0A1I6HTL9</accession>
<dbReference type="InterPro" id="IPR003660">
    <property type="entry name" value="HAMP_dom"/>
</dbReference>
<dbReference type="Gene3D" id="3.30.450.40">
    <property type="match status" value="1"/>
</dbReference>
<dbReference type="Gene3D" id="6.10.340.10">
    <property type="match status" value="1"/>
</dbReference>
<protein>
    <submittedName>
        <fullName evidence="4">HAMP domain-containing protein</fullName>
    </submittedName>
</protein>
<dbReference type="Proteomes" id="UP000199290">
    <property type="component" value="Unassembled WGS sequence"/>
</dbReference>
<name>A0A1I6HTL9_9GAMM</name>
<gene>
    <name evidence="4" type="ORF">SAMN04488073_3029</name>
</gene>
<keyword evidence="1" id="KW-0812">Transmembrane</keyword>
<evidence type="ECO:0000259" key="3">
    <source>
        <dbReference type="PROSITE" id="PS51832"/>
    </source>
</evidence>
<dbReference type="InterPro" id="IPR037522">
    <property type="entry name" value="HD_GYP_dom"/>
</dbReference>
<feature type="transmembrane region" description="Helical" evidence="1">
    <location>
        <begin position="12"/>
        <end position="33"/>
    </location>
</feature>
<evidence type="ECO:0000259" key="2">
    <source>
        <dbReference type="PROSITE" id="PS50885"/>
    </source>
</evidence>
<dbReference type="Gene3D" id="1.10.3210.10">
    <property type="entry name" value="Hypothetical protein af1432"/>
    <property type="match status" value="2"/>
</dbReference>
<evidence type="ECO:0000256" key="1">
    <source>
        <dbReference type="SAM" id="Phobius"/>
    </source>
</evidence>